<reference evidence="2" key="1">
    <citation type="submission" date="2020-02" db="EMBL/GenBank/DDBJ databases">
        <authorList>
            <person name="Meier V. D."/>
        </authorList>
    </citation>
    <scope>NUCLEOTIDE SEQUENCE</scope>
    <source>
        <strain evidence="2">AVDCRST_MAG57</strain>
    </source>
</reference>
<sequence>GRSHDRDRQRARRPPGLHRTDCRGPLRAAAPAAVGAVGGSLPAAGRERRPGRLLGATREVRHHPDRDRRVGGGRLRVPHRHPRAREPASPRPGRAGCRDRPRAAPPAAGGHDARLPRAHAVLQLEPGDDRPRRHRHPHRRRAVQPPGRAAVPDPDLHGRDVPAARRGRHGRGHGGELFPLRGTARGDDVRAVLPDRSDGADDDLRDGVGERVGDARPPGHPDPHTGDARLHRSAHRDPEPPGLPRTCRRGRGRRRLGSPVGRVPGRPRRLQGRERRRRARRRGRHAPGRGLRPRGSGARDRHRRPARRRRVRRPGRHVHGPLGGGAGRAAPAGGRDGGPGPGGHRERRGGRDRGRRRPRGPHAPSGRRDVPVQDGRRGPRHLPGVL</sequence>
<feature type="compositionally biased region" description="Basic and acidic residues" evidence="1">
    <location>
        <begin position="366"/>
        <end position="377"/>
    </location>
</feature>
<accession>A0A6J4I4C5</accession>
<feature type="compositionally biased region" description="Basic residues" evidence="1">
    <location>
        <begin position="300"/>
        <end position="319"/>
    </location>
</feature>
<feature type="compositionally biased region" description="Basic and acidic residues" evidence="1">
    <location>
        <begin position="58"/>
        <end position="70"/>
    </location>
</feature>
<feature type="compositionally biased region" description="Basic residues" evidence="1">
    <location>
        <begin position="246"/>
        <end position="256"/>
    </location>
</feature>
<gene>
    <name evidence="2" type="ORF">AVDCRST_MAG57-1538</name>
</gene>
<protein>
    <submittedName>
        <fullName evidence="2">Diguanylate cyclase/phosphodiesterase (GGDEF &amp; EAL domains) with PAS/PAC sensor(S)</fullName>
    </submittedName>
</protein>
<name>A0A6J4I4C5_9ACTN</name>
<feature type="non-terminal residue" evidence="2">
    <location>
        <position position="1"/>
    </location>
</feature>
<feature type="compositionally biased region" description="Basic and acidic residues" evidence="1">
    <location>
        <begin position="184"/>
        <end position="199"/>
    </location>
</feature>
<feature type="compositionally biased region" description="Basic residues" evidence="1">
    <location>
        <begin position="345"/>
        <end position="360"/>
    </location>
</feature>
<dbReference type="EMBL" id="CADCTI010000142">
    <property type="protein sequence ID" value="CAA9242123.1"/>
    <property type="molecule type" value="Genomic_DNA"/>
</dbReference>
<feature type="compositionally biased region" description="Basic residues" evidence="1">
    <location>
        <begin position="265"/>
        <end position="287"/>
    </location>
</feature>
<feature type="compositionally biased region" description="Basic residues" evidence="1">
    <location>
        <begin position="132"/>
        <end position="142"/>
    </location>
</feature>
<proteinExistence type="predicted"/>
<feature type="compositionally biased region" description="Basic and acidic residues" evidence="1">
    <location>
        <begin position="154"/>
        <end position="163"/>
    </location>
</feature>
<feature type="non-terminal residue" evidence="2">
    <location>
        <position position="386"/>
    </location>
</feature>
<organism evidence="2">
    <name type="scientific">uncultured Blastococcus sp</name>
    <dbReference type="NCBI Taxonomy" id="217144"/>
    <lineage>
        <taxon>Bacteria</taxon>
        <taxon>Bacillati</taxon>
        <taxon>Actinomycetota</taxon>
        <taxon>Actinomycetes</taxon>
        <taxon>Geodermatophilales</taxon>
        <taxon>Geodermatophilaceae</taxon>
        <taxon>Blastococcus</taxon>
        <taxon>environmental samples</taxon>
    </lineage>
</organism>
<feature type="region of interest" description="Disordered" evidence="1">
    <location>
        <begin position="1"/>
        <end position="386"/>
    </location>
</feature>
<feature type="compositionally biased region" description="Low complexity" evidence="1">
    <location>
        <begin position="25"/>
        <end position="44"/>
    </location>
</feature>
<dbReference type="AlphaFoldDB" id="A0A6J4I4C5"/>
<evidence type="ECO:0000256" key="1">
    <source>
        <dbReference type="SAM" id="MobiDB-lite"/>
    </source>
</evidence>
<evidence type="ECO:0000313" key="2">
    <source>
        <dbReference type="EMBL" id="CAA9242123.1"/>
    </source>
</evidence>
<feature type="compositionally biased region" description="Basic and acidic residues" evidence="1">
    <location>
        <begin position="205"/>
        <end position="239"/>
    </location>
</feature>